<reference evidence="2 3" key="1">
    <citation type="submission" date="2018-10" db="EMBL/GenBank/DDBJ databases">
        <authorList>
            <person name="Li J."/>
        </authorList>
    </citation>
    <scope>NUCLEOTIDE SEQUENCE [LARGE SCALE GENOMIC DNA]</scope>
    <source>
        <strain evidence="2 3">JCM 11654</strain>
    </source>
</reference>
<accession>A0A3L7AHS7</accession>
<evidence type="ECO:0000313" key="3">
    <source>
        <dbReference type="Proteomes" id="UP000269438"/>
    </source>
</evidence>
<feature type="transmembrane region" description="Helical" evidence="1">
    <location>
        <begin position="90"/>
        <end position="112"/>
    </location>
</feature>
<name>A0A3L7AHS7_9MICO</name>
<dbReference type="Proteomes" id="UP000269438">
    <property type="component" value="Unassembled WGS sequence"/>
</dbReference>
<keyword evidence="3" id="KW-1185">Reference proteome</keyword>
<comment type="caution">
    <text evidence="2">The sequence shown here is derived from an EMBL/GenBank/DDBJ whole genome shotgun (WGS) entry which is preliminary data.</text>
</comment>
<evidence type="ECO:0000256" key="1">
    <source>
        <dbReference type="SAM" id="Phobius"/>
    </source>
</evidence>
<feature type="transmembrane region" description="Helical" evidence="1">
    <location>
        <begin position="124"/>
        <end position="146"/>
    </location>
</feature>
<organism evidence="2 3">
    <name type="scientific">Mycetocola lacteus</name>
    <dbReference type="NCBI Taxonomy" id="76637"/>
    <lineage>
        <taxon>Bacteria</taxon>
        <taxon>Bacillati</taxon>
        <taxon>Actinomycetota</taxon>
        <taxon>Actinomycetes</taxon>
        <taxon>Micrococcales</taxon>
        <taxon>Microbacteriaceae</taxon>
        <taxon>Mycetocola</taxon>
    </lineage>
</organism>
<protein>
    <recommendedName>
        <fullName evidence="4">PH domain-containing protein</fullName>
    </recommendedName>
</protein>
<keyword evidence="1" id="KW-1133">Transmembrane helix</keyword>
<dbReference type="AlphaFoldDB" id="A0A3L7AHS7"/>
<evidence type="ECO:0000313" key="2">
    <source>
        <dbReference type="EMBL" id="RLP79228.1"/>
    </source>
</evidence>
<keyword evidence="1" id="KW-0472">Membrane</keyword>
<proteinExistence type="predicted"/>
<keyword evidence="1" id="KW-0812">Transmembrane</keyword>
<dbReference type="EMBL" id="RCUY01000015">
    <property type="protein sequence ID" value="RLP79228.1"/>
    <property type="molecule type" value="Genomic_DNA"/>
</dbReference>
<feature type="transmembrane region" description="Helical" evidence="1">
    <location>
        <begin position="19"/>
        <end position="36"/>
    </location>
</feature>
<sequence length="253" mass="27711">MVAEDGVPAPIGKLSTGQYVLFTSMCVVAAVFGIVIPSAAAKVLYFSAFVAFFYLFILLIYINNRVQLGTVSVVQKMGSLRFAQSWLGQLMRYGGVVVGAVTTTVFAFLAISSAQVRGTFSVRAVLFSAFALFFWGAVVGVLVHLVKPRGVILTEAGVAEAWTAIPWDLISGIDVVRKHMPETIVSSHTGKKLRVVGPRTNSDVNVIAIVLRHYLDHPEERWMLTDPEKALMRVEELHGKKWKSLLPESDDSV</sequence>
<gene>
    <name evidence="2" type="ORF">D9V34_15610</name>
</gene>
<feature type="transmembrane region" description="Helical" evidence="1">
    <location>
        <begin position="43"/>
        <end position="62"/>
    </location>
</feature>
<evidence type="ECO:0008006" key="4">
    <source>
        <dbReference type="Google" id="ProtNLM"/>
    </source>
</evidence>